<evidence type="ECO:0000313" key="2">
    <source>
        <dbReference type="Proteomes" id="UP000010556"/>
    </source>
</evidence>
<proteinExistence type="predicted"/>
<organism evidence="1 2">
    <name type="scientific">Myotis davidii</name>
    <name type="common">David's myotis</name>
    <dbReference type="NCBI Taxonomy" id="225400"/>
    <lineage>
        <taxon>Eukaryota</taxon>
        <taxon>Metazoa</taxon>
        <taxon>Chordata</taxon>
        <taxon>Craniata</taxon>
        <taxon>Vertebrata</taxon>
        <taxon>Euteleostomi</taxon>
        <taxon>Mammalia</taxon>
        <taxon>Eutheria</taxon>
        <taxon>Laurasiatheria</taxon>
        <taxon>Chiroptera</taxon>
        <taxon>Yangochiroptera</taxon>
        <taxon>Vespertilionidae</taxon>
        <taxon>Myotis</taxon>
    </lineage>
</organism>
<evidence type="ECO:0000313" key="1">
    <source>
        <dbReference type="EMBL" id="ELK25665.1"/>
    </source>
</evidence>
<dbReference type="EMBL" id="KB111731">
    <property type="protein sequence ID" value="ELK25665.1"/>
    <property type="molecule type" value="Genomic_DNA"/>
</dbReference>
<gene>
    <name evidence="1" type="ORF">MDA_GLEAN10017718</name>
</gene>
<dbReference type="AlphaFoldDB" id="L5LI31"/>
<sequence length="111" mass="12272">MKPLKDPAPNNNNVSFVIHCQLGKEIKHICSNCSRGEDTRDGECLGPSGRRRAREAGRWLRWSPVHGRHQLCCLENCGDFSRYPGVTPARRALCRVMTGAKPGLHPPKGGV</sequence>
<reference evidence="2" key="1">
    <citation type="journal article" date="2013" name="Science">
        <title>Comparative analysis of bat genomes provides insight into the evolution of flight and immunity.</title>
        <authorList>
            <person name="Zhang G."/>
            <person name="Cowled C."/>
            <person name="Shi Z."/>
            <person name="Huang Z."/>
            <person name="Bishop-Lilly K.A."/>
            <person name="Fang X."/>
            <person name="Wynne J.W."/>
            <person name="Xiong Z."/>
            <person name="Baker M.L."/>
            <person name="Zhao W."/>
            <person name="Tachedjian M."/>
            <person name="Zhu Y."/>
            <person name="Zhou P."/>
            <person name="Jiang X."/>
            <person name="Ng J."/>
            <person name="Yang L."/>
            <person name="Wu L."/>
            <person name="Xiao J."/>
            <person name="Feng Y."/>
            <person name="Chen Y."/>
            <person name="Sun X."/>
            <person name="Zhang Y."/>
            <person name="Marsh G.A."/>
            <person name="Crameri G."/>
            <person name="Broder C.C."/>
            <person name="Frey K.G."/>
            <person name="Wang L.F."/>
            <person name="Wang J."/>
        </authorList>
    </citation>
    <scope>NUCLEOTIDE SEQUENCE [LARGE SCALE GENOMIC DNA]</scope>
</reference>
<name>L5LI31_MYODS</name>
<dbReference type="Proteomes" id="UP000010556">
    <property type="component" value="Unassembled WGS sequence"/>
</dbReference>
<keyword evidence="2" id="KW-1185">Reference proteome</keyword>
<protein>
    <submittedName>
        <fullName evidence="1">Uncharacterized protein</fullName>
    </submittedName>
</protein>
<accession>L5LI31</accession>